<sequence>MKIDRDEKPGYGPAHVAIGQGLSRDGPGVRFLTRARNAGGCAARPTPSIPIAEYGKVVFTTSPRYLCRSFAGPGCSSIE</sequence>
<protein>
    <submittedName>
        <fullName evidence="1">Uncharacterized protein</fullName>
    </submittedName>
</protein>
<gene>
    <name evidence="1" type="primary">190</name>
    <name evidence="1" type="ORF">PBI_OMEGA_190</name>
</gene>
<reference evidence="1 2" key="1">
    <citation type="journal article" date="2003" name="Cell">
        <title>Origins of highly mosaic mycobacteriophage genomes.</title>
        <authorList>
            <person name="Pedulla M.L."/>
            <person name="Ford M.E."/>
            <person name="Houtz J.M."/>
            <person name="Karthikeyan T."/>
            <person name="Wadsworth C."/>
            <person name="Lewis J.A."/>
            <person name="Jacobs-Sera D."/>
            <person name="Falbo J."/>
            <person name="Gross J."/>
            <person name="Pannunzio N.R."/>
            <person name="Brucker W."/>
            <person name="Kumar V."/>
            <person name="Kandasamy J."/>
            <person name="Keenan L."/>
            <person name="Bardarov S."/>
            <person name="Kriakov J."/>
            <person name="Lawrence J.G."/>
            <person name="Jacobs W.R. Jr."/>
            <person name="Hendrix R.W."/>
            <person name="Hatfull G.F."/>
        </authorList>
    </citation>
    <scope>NUCLEOTIDE SEQUENCE</scope>
</reference>
<proteinExistence type="predicted"/>
<organismHost>
    <name type="scientific">Mycolicibacterium smegmatis</name>
    <name type="common">Mycobacterium smegmatis</name>
    <dbReference type="NCBI Taxonomy" id="1772"/>
</organismHost>
<dbReference type="Proteomes" id="UP000000963">
    <property type="component" value="Segment"/>
</dbReference>
<dbReference type="RefSeq" id="NP_818491.1">
    <property type="nucleotide sequence ID" value="NC_004688.1"/>
</dbReference>
<name>Q853X5_BPMOM</name>
<evidence type="ECO:0000313" key="1">
    <source>
        <dbReference type="EMBL" id="AAN12833.1"/>
    </source>
</evidence>
<evidence type="ECO:0000313" key="2">
    <source>
        <dbReference type="Proteomes" id="UP000000963"/>
    </source>
</evidence>
<dbReference type="KEGG" id="vg:1260082"/>
<accession>Q853X5</accession>
<organism evidence="1 2">
    <name type="scientific">Mycobacterium phage Omega</name>
    <name type="common">Mycobacteriophage Omega</name>
    <dbReference type="NCBI Taxonomy" id="2907835"/>
    <lineage>
        <taxon>Viruses</taxon>
        <taxon>Duplodnaviria</taxon>
        <taxon>Heunggongvirae</taxon>
        <taxon>Uroviricota</taxon>
        <taxon>Caudoviricetes</taxon>
        <taxon>Omegavirus</taxon>
        <taxon>Omegavirus omega</taxon>
    </lineage>
</organism>
<keyword evidence="2" id="KW-1185">Reference proteome</keyword>
<dbReference type="EMBL" id="AY129338">
    <property type="protein sequence ID" value="AAN12833.1"/>
    <property type="molecule type" value="Genomic_DNA"/>
</dbReference>